<feature type="transmembrane region" description="Helical" evidence="7">
    <location>
        <begin position="163"/>
        <end position="185"/>
    </location>
</feature>
<dbReference type="Proteomes" id="UP000295680">
    <property type="component" value="Unassembled WGS sequence"/>
</dbReference>
<evidence type="ECO:0000256" key="1">
    <source>
        <dbReference type="ARBA" id="ARBA00004651"/>
    </source>
</evidence>
<evidence type="ECO:0000256" key="7">
    <source>
        <dbReference type="SAM" id="Phobius"/>
    </source>
</evidence>
<proteinExistence type="predicted"/>
<name>A0A4R2J5H2_9PSEU</name>
<feature type="transmembrane region" description="Helical" evidence="7">
    <location>
        <begin position="251"/>
        <end position="273"/>
    </location>
</feature>
<feature type="transmembrane region" description="Helical" evidence="7">
    <location>
        <begin position="352"/>
        <end position="372"/>
    </location>
</feature>
<evidence type="ECO:0000256" key="3">
    <source>
        <dbReference type="ARBA" id="ARBA00022475"/>
    </source>
</evidence>
<accession>A0A4R2J5H2</accession>
<protein>
    <submittedName>
        <fullName evidence="8">Putative MFS family arabinose efflux permease</fullName>
    </submittedName>
</protein>
<dbReference type="CDD" id="cd06173">
    <property type="entry name" value="MFS_MefA_like"/>
    <property type="match status" value="1"/>
</dbReference>
<dbReference type="OrthoDB" id="9815525at2"/>
<comment type="caution">
    <text evidence="8">The sequence shown here is derived from an EMBL/GenBank/DDBJ whole genome shotgun (WGS) entry which is preliminary data.</text>
</comment>
<keyword evidence="4 7" id="KW-0812">Transmembrane</keyword>
<feature type="transmembrane region" description="Helical" evidence="7">
    <location>
        <begin position="21"/>
        <end position="40"/>
    </location>
</feature>
<keyword evidence="3" id="KW-1003">Cell membrane</keyword>
<dbReference type="GO" id="GO:0005886">
    <property type="term" value="C:plasma membrane"/>
    <property type="evidence" value="ECO:0007669"/>
    <property type="project" value="UniProtKB-SubCell"/>
</dbReference>
<organism evidence="8 9">
    <name type="scientific">Actinocrispum wychmicini</name>
    <dbReference type="NCBI Taxonomy" id="1213861"/>
    <lineage>
        <taxon>Bacteria</taxon>
        <taxon>Bacillati</taxon>
        <taxon>Actinomycetota</taxon>
        <taxon>Actinomycetes</taxon>
        <taxon>Pseudonocardiales</taxon>
        <taxon>Pseudonocardiaceae</taxon>
        <taxon>Actinocrispum</taxon>
    </lineage>
</organism>
<dbReference type="InterPro" id="IPR036259">
    <property type="entry name" value="MFS_trans_sf"/>
</dbReference>
<evidence type="ECO:0000313" key="8">
    <source>
        <dbReference type="EMBL" id="TCO52632.1"/>
    </source>
</evidence>
<feature type="transmembrane region" description="Helical" evidence="7">
    <location>
        <begin position="85"/>
        <end position="118"/>
    </location>
</feature>
<evidence type="ECO:0000256" key="2">
    <source>
        <dbReference type="ARBA" id="ARBA00022448"/>
    </source>
</evidence>
<gene>
    <name evidence="8" type="ORF">EV192_112364</name>
</gene>
<feature type="transmembrane region" description="Helical" evidence="7">
    <location>
        <begin position="221"/>
        <end position="245"/>
    </location>
</feature>
<evidence type="ECO:0000256" key="4">
    <source>
        <dbReference type="ARBA" id="ARBA00022692"/>
    </source>
</evidence>
<feature type="transmembrane region" description="Helical" evidence="7">
    <location>
        <begin position="309"/>
        <end position="331"/>
    </location>
</feature>
<dbReference type="PANTHER" id="PTHR23513:SF6">
    <property type="entry name" value="MAJOR FACILITATOR SUPERFAMILY ASSOCIATED DOMAIN-CONTAINING PROTEIN"/>
    <property type="match status" value="1"/>
</dbReference>
<dbReference type="RefSeq" id="WP_132124530.1">
    <property type="nucleotide sequence ID" value="NZ_SLWS01000012.1"/>
</dbReference>
<dbReference type="AlphaFoldDB" id="A0A4R2J5H2"/>
<evidence type="ECO:0000256" key="6">
    <source>
        <dbReference type="ARBA" id="ARBA00023136"/>
    </source>
</evidence>
<dbReference type="EMBL" id="SLWS01000012">
    <property type="protein sequence ID" value="TCO52632.1"/>
    <property type="molecule type" value="Genomic_DNA"/>
</dbReference>
<sequence length="421" mass="44605">MSLLRHRDFRLLWASDSISQFGTFVGQTVLPLLAVTVLAATPFEMGVLTAAETAAFLLIGLPAGAWVDRMRRRPLMLRADAARAVLLLSIPVAWWFGALTLAHMVAVAFVVGICTVFFDVSYQSYLPTLVGREQLLDGNAKLQASQSVAQVSGPALGGGLAQLAGAANATLVTGLGFVASFLFLFRIKKVEPRPPQPADRRLWTEIGEGLRFVFGNKSIRAIALCGTTAGFFLMMETAVMVLFLVGDIGLTSGLVGLVLAAGGVGGTLAAATANWWYRRIGNARAIWVAIVAMVPFELLIPLGQPGWGVLVTAVGMLGVGYGVIVHNIAQVSFRQSICPDRLLGRMNASMRFMIWGSFPLGSFAGGALGEVIGVRGTLWVAAVGLSLSGVWVIFSPLRRMVSTPTTTPDPADLAQPAPPAQ</sequence>
<comment type="subcellular location">
    <subcellularLocation>
        <location evidence="1">Cell membrane</location>
        <topology evidence="1">Multi-pass membrane protein</topology>
    </subcellularLocation>
</comment>
<feature type="transmembrane region" description="Helical" evidence="7">
    <location>
        <begin position="378"/>
        <end position="397"/>
    </location>
</feature>
<keyword evidence="5 7" id="KW-1133">Transmembrane helix</keyword>
<keyword evidence="6 7" id="KW-0472">Membrane</keyword>
<keyword evidence="9" id="KW-1185">Reference proteome</keyword>
<evidence type="ECO:0000256" key="5">
    <source>
        <dbReference type="ARBA" id="ARBA00022989"/>
    </source>
</evidence>
<dbReference type="InterPro" id="IPR010290">
    <property type="entry name" value="TM_effector"/>
</dbReference>
<dbReference type="Pfam" id="PF05977">
    <property type="entry name" value="MFS_3"/>
    <property type="match status" value="1"/>
</dbReference>
<dbReference type="Gene3D" id="1.20.1250.20">
    <property type="entry name" value="MFS general substrate transporter like domains"/>
    <property type="match status" value="1"/>
</dbReference>
<keyword evidence="2" id="KW-0813">Transport</keyword>
<dbReference type="SUPFAM" id="SSF103473">
    <property type="entry name" value="MFS general substrate transporter"/>
    <property type="match status" value="1"/>
</dbReference>
<feature type="transmembrane region" description="Helical" evidence="7">
    <location>
        <begin position="46"/>
        <end position="65"/>
    </location>
</feature>
<reference evidence="8 9" key="1">
    <citation type="submission" date="2019-03" db="EMBL/GenBank/DDBJ databases">
        <title>Genomic Encyclopedia of Type Strains, Phase IV (KMG-IV): sequencing the most valuable type-strain genomes for metagenomic binning, comparative biology and taxonomic classification.</title>
        <authorList>
            <person name="Goeker M."/>
        </authorList>
    </citation>
    <scope>NUCLEOTIDE SEQUENCE [LARGE SCALE GENOMIC DNA]</scope>
    <source>
        <strain evidence="8 9">DSM 45934</strain>
    </source>
</reference>
<evidence type="ECO:0000313" key="9">
    <source>
        <dbReference type="Proteomes" id="UP000295680"/>
    </source>
</evidence>
<dbReference type="PANTHER" id="PTHR23513">
    <property type="entry name" value="INTEGRAL MEMBRANE EFFLUX PROTEIN-RELATED"/>
    <property type="match status" value="1"/>
</dbReference>
<feature type="transmembrane region" description="Helical" evidence="7">
    <location>
        <begin position="285"/>
        <end position="303"/>
    </location>
</feature>